<proteinExistence type="predicted"/>
<evidence type="ECO:0000313" key="2">
    <source>
        <dbReference type="EMBL" id="GFA93112.1"/>
    </source>
</evidence>
<dbReference type="EMBL" id="BKCJ010516525">
    <property type="protein sequence ID" value="GFA93112.1"/>
    <property type="molecule type" value="Genomic_DNA"/>
</dbReference>
<evidence type="ECO:0000256" key="1">
    <source>
        <dbReference type="SAM" id="MobiDB-lite"/>
    </source>
</evidence>
<protein>
    <submittedName>
        <fullName evidence="2">Uncharacterized protein</fullName>
    </submittedName>
</protein>
<feature type="non-terminal residue" evidence="2">
    <location>
        <position position="1"/>
    </location>
</feature>
<reference evidence="2" key="1">
    <citation type="journal article" date="2019" name="Sci. Rep.">
        <title>Draft genome of Tanacetum cinerariifolium, the natural source of mosquito coil.</title>
        <authorList>
            <person name="Yamashiro T."/>
            <person name="Shiraishi A."/>
            <person name="Satake H."/>
            <person name="Nakayama K."/>
        </authorList>
    </citation>
    <scope>NUCLEOTIDE SEQUENCE</scope>
</reference>
<feature type="compositionally biased region" description="Low complexity" evidence="1">
    <location>
        <begin position="141"/>
        <end position="154"/>
    </location>
</feature>
<sequence>SVGSSPTRVILFGDIPTVIPSTFVIAPETSAIAPVISSATLMVEMTLVASPTGLCGLVPYSDSDSDSPDEMDSPEYITPLLATSPFSYTDSFEAFDSSDGPPSQDPYTITVAQSSSGDSSKRPLHSSSHSAGPSHKRCRSSTDSVPSSTPVTGSLAPTRADLLLPRKRFRDSYSSETSMEEDTEIDTIKTKDGRELDIVERDDARDHVEINHRNVKDDTEEHEADTSAGDMVEVGIDPMSAPVSNEESEEPNREDSSDSSGTRDGVVRSFEDMPIDLDDAVPDLYHYMSEVRIDMIVRIEMFRDGWRPIS</sequence>
<feature type="compositionally biased region" description="Polar residues" evidence="1">
    <location>
        <begin position="105"/>
        <end position="118"/>
    </location>
</feature>
<dbReference type="AlphaFoldDB" id="A0A699KIQ3"/>
<gene>
    <name evidence="2" type="ORF">Tci_665084</name>
</gene>
<comment type="caution">
    <text evidence="2">The sequence shown here is derived from an EMBL/GenBank/DDBJ whole genome shotgun (WGS) entry which is preliminary data.</text>
</comment>
<organism evidence="2">
    <name type="scientific">Tanacetum cinerariifolium</name>
    <name type="common">Dalmatian daisy</name>
    <name type="synonym">Chrysanthemum cinerariifolium</name>
    <dbReference type="NCBI Taxonomy" id="118510"/>
    <lineage>
        <taxon>Eukaryota</taxon>
        <taxon>Viridiplantae</taxon>
        <taxon>Streptophyta</taxon>
        <taxon>Embryophyta</taxon>
        <taxon>Tracheophyta</taxon>
        <taxon>Spermatophyta</taxon>
        <taxon>Magnoliopsida</taxon>
        <taxon>eudicotyledons</taxon>
        <taxon>Gunneridae</taxon>
        <taxon>Pentapetalae</taxon>
        <taxon>asterids</taxon>
        <taxon>campanulids</taxon>
        <taxon>Asterales</taxon>
        <taxon>Asteraceae</taxon>
        <taxon>Asteroideae</taxon>
        <taxon>Anthemideae</taxon>
        <taxon>Anthemidinae</taxon>
        <taxon>Tanacetum</taxon>
    </lineage>
</organism>
<feature type="region of interest" description="Disordered" evidence="1">
    <location>
        <begin position="92"/>
        <end position="270"/>
    </location>
</feature>
<feature type="compositionally biased region" description="Basic and acidic residues" evidence="1">
    <location>
        <begin position="186"/>
        <end position="219"/>
    </location>
</feature>
<name>A0A699KIQ3_TANCI</name>
<accession>A0A699KIQ3</accession>